<evidence type="ECO:0000313" key="2">
    <source>
        <dbReference type="EMBL" id="RAK30926.1"/>
    </source>
</evidence>
<keyword evidence="3" id="KW-1185">Reference proteome</keyword>
<evidence type="ECO:0000313" key="3">
    <source>
        <dbReference type="Proteomes" id="UP000249453"/>
    </source>
</evidence>
<evidence type="ECO:0000256" key="1">
    <source>
        <dbReference type="SAM" id="Phobius"/>
    </source>
</evidence>
<comment type="caution">
    <text evidence="2">The sequence shown here is derived from an EMBL/GenBank/DDBJ whole genome shotgun (WGS) entry which is preliminary data.</text>
</comment>
<keyword evidence="1" id="KW-0812">Transmembrane</keyword>
<reference evidence="2 3" key="1">
    <citation type="submission" date="2018-06" db="EMBL/GenBank/DDBJ databases">
        <title>Genomic Encyclopedia of Type Strains, Phase IV (KMG-IV): sequencing the most valuable type-strain genomes for metagenomic binning, comparative biology and taxonomic classification.</title>
        <authorList>
            <person name="Goeker M."/>
        </authorList>
    </citation>
    <scope>NUCLEOTIDE SEQUENCE [LARGE SCALE GENOMIC DNA]</scope>
    <source>
        <strain evidence="2 3">DSM 26720</strain>
    </source>
</reference>
<organism evidence="2 3">
    <name type="scientific">Falsochrobactrum ovis</name>
    <dbReference type="NCBI Taxonomy" id="1293442"/>
    <lineage>
        <taxon>Bacteria</taxon>
        <taxon>Pseudomonadati</taxon>
        <taxon>Pseudomonadota</taxon>
        <taxon>Alphaproteobacteria</taxon>
        <taxon>Hyphomicrobiales</taxon>
        <taxon>Brucellaceae</taxon>
        <taxon>Falsochrobactrum</taxon>
    </lineage>
</organism>
<feature type="transmembrane region" description="Helical" evidence="1">
    <location>
        <begin position="12"/>
        <end position="35"/>
    </location>
</feature>
<dbReference type="OrthoDB" id="8449606at2"/>
<dbReference type="AlphaFoldDB" id="A0A364JWG3"/>
<sequence>MLDTQPWLPVELLNIGLAAAVFFACLVMSLWKAVFDENNPVYWRRTAIILWAGVLIIALSSGVEFIWPHVIGWLMVGGGVMATILRTGLGYYRQYSTHQLHSRPVSGRRTRYSGR</sequence>
<gene>
    <name evidence="2" type="ORF">C7374_10361</name>
</gene>
<dbReference type="Proteomes" id="UP000249453">
    <property type="component" value="Unassembled WGS sequence"/>
</dbReference>
<proteinExistence type="predicted"/>
<accession>A0A364JWG3</accession>
<keyword evidence="1" id="KW-1133">Transmembrane helix</keyword>
<feature type="transmembrane region" description="Helical" evidence="1">
    <location>
        <begin position="73"/>
        <end position="92"/>
    </location>
</feature>
<feature type="transmembrane region" description="Helical" evidence="1">
    <location>
        <begin position="47"/>
        <end position="67"/>
    </location>
</feature>
<dbReference type="EMBL" id="QLMK01000003">
    <property type="protein sequence ID" value="RAK30926.1"/>
    <property type="molecule type" value="Genomic_DNA"/>
</dbReference>
<name>A0A364JWG3_9HYPH</name>
<protein>
    <submittedName>
        <fullName evidence="2">Uncharacterized protein</fullName>
    </submittedName>
</protein>
<keyword evidence="1" id="KW-0472">Membrane</keyword>